<evidence type="ECO:0000256" key="1">
    <source>
        <dbReference type="SAM" id="MobiDB-lite"/>
    </source>
</evidence>
<accession>A0AAW1PNX4</accession>
<gene>
    <name evidence="2" type="ORF">WJX72_005507</name>
</gene>
<dbReference type="EMBL" id="JALJOR010000010">
    <property type="protein sequence ID" value="KAK9810140.1"/>
    <property type="molecule type" value="Genomic_DNA"/>
</dbReference>
<dbReference type="Proteomes" id="UP001489004">
    <property type="component" value="Unassembled WGS sequence"/>
</dbReference>
<organism evidence="2 3">
    <name type="scientific">[Myrmecia] bisecta</name>
    <dbReference type="NCBI Taxonomy" id="41462"/>
    <lineage>
        <taxon>Eukaryota</taxon>
        <taxon>Viridiplantae</taxon>
        <taxon>Chlorophyta</taxon>
        <taxon>core chlorophytes</taxon>
        <taxon>Trebouxiophyceae</taxon>
        <taxon>Trebouxiales</taxon>
        <taxon>Trebouxiaceae</taxon>
        <taxon>Myrmecia</taxon>
    </lineage>
</organism>
<proteinExistence type="predicted"/>
<name>A0AAW1PNX4_9CHLO</name>
<sequence length="101" mass="11274">MDVVKKQILDFKNWDISKKGATELGLKLDAAGEFKHKVEQAEKEAFAIWTSNATLGIYKPTWVIVCDGHSFSRVTYTGANTPTDKPYTPRMHSAHVKGSFS</sequence>
<evidence type="ECO:0000313" key="2">
    <source>
        <dbReference type="EMBL" id="KAK9810140.1"/>
    </source>
</evidence>
<reference evidence="2 3" key="1">
    <citation type="journal article" date="2024" name="Nat. Commun.">
        <title>Phylogenomics reveals the evolutionary origins of lichenization in chlorophyte algae.</title>
        <authorList>
            <person name="Puginier C."/>
            <person name="Libourel C."/>
            <person name="Otte J."/>
            <person name="Skaloud P."/>
            <person name="Haon M."/>
            <person name="Grisel S."/>
            <person name="Petersen M."/>
            <person name="Berrin J.G."/>
            <person name="Delaux P.M."/>
            <person name="Dal Grande F."/>
            <person name="Keller J."/>
        </authorList>
    </citation>
    <scope>NUCLEOTIDE SEQUENCE [LARGE SCALE GENOMIC DNA]</scope>
    <source>
        <strain evidence="2 3">SAG 2043</strain>
    </source>
</reference>
<protein>
    <submittedName>
        <fullName evidence="2">Uncharacterized protein</fullName>
    </submittedName>
</protein>
<comment type="caution">
    <text evidence="2">The sequence shown here is derived from an EMBL/GenBank/DDBJ whole genome shotgun (WGS) entry which is preliminary data.</text>
</comment>
<dbReference type="AlphaFoldDB" id="A0AAW1PNX4"/>
<keyword evidence="3" id="KW-1185">Reference proteome</keyword>
<feature type="region of interest" description="Disordered" evidence="1">
    <location>
        <begin position="82"/>
        <end position="101"/>
    </location>
</feature>
<evidence type="ECO:0000313" key="3">
    <source>
        <dbReference type="Proteomes" id="UP001489004"/>
    </source>
</evidence>